<comment type="caution">
    <text evidence="19">The sequence shown here is derived from an EMBL/GenBank/DDBJ whole genome shotgun (WGS) entry which is preliminary data.</text>
</comment>
<keyword evidence="12" id="KW-0539">Nucleus</keyword>
<dbReference type="SMART" id="SM00317">
    <property type="entry name" value="SET"/>
    <property type="match status" value="1"/>
</dbReference>
<name>A0ABD2XS40_9GENT</name>
<evidence type="ECO:0000256" key="10">
    <source>
        <dbReference type="ARBA" id="ARBA00023015"/>
    </source>
</evidence>
<evidence type="ECO:0000256" key="3">
    <source>
        <dbReference type="ARBA" id="ARBA00022679"/>
    </source>
</evidence>
<dbReference type="Pfam" id="PF16135">
    <property type="entry name" value="TDBD"/>
    <property type="match status" value="1"/>
</dbReference>
<dbReference type="Pfam" id="PF00856">
    <property type="entry name" value="SET"/>
    <property type="match status" value="1"/>
</dbReference>
<sequence>MENSTTTSSWLSKCARMWQSSPASSSTQSPQNQIFNGSSQLHSSPPANPTPSMHKLAPEAVYPWNSNLSCYNLDHTEHGSSFLSLLSGPPCITRNEVPVCGSKSSVFTAGGEFSLLTSGQLEQNLNSQNVEPVANLGLDAPSKGRMGADQGSNSCINNVLQGSYSNLQKLEISKAGMHQKLFCNDNQTDFSSLRVGYVDDASPSNVWKIHSSNIVGVSQKVPVKTDSSVSGLSPMLLTRCPQVFCLGLRGDLLLSSNGLFGVVCSCHGFHMSISRFSEHSGLCNVNPGDAVRMDSGETIAQWRKAYFHNFGIRIPEDDMGWDWPQGLSVTAGCVTHGLTMPNMSTDSDHCNQGSSFGASVQSVNPWSYVLHPKHSQTAQKVTEEFVRSEKPLTILDGKSLLSKAPSSSLKNSLSFVADNQMMGSSRSECSTMPNLVGGRGTYSVCQAISSYKDPGPKSGDSVCLPYFPNLKMISKDIAIRRSIGSPVDVDTASSNVELRLGQPSQQTLASGSSIVPASGSSLIGTRDQPQNSFFLDQHVHKTGSSQSVDRSRQRIYMAGTMSSSTSRREQSQLVNVNHAHEIYGVPNASQNKHQNGDMPRVSGTSESLVNLRSPCEEKNRCKPINDVMNISHIMASKVHSESFPAKSGQFDFPLLRGEVRETEFITNVLGSLKHQKVNKVGCTSDGLQGTAELKVGSQSNSKGRMWSFSGVSGDSDHMNYSVLHDKVPNMCPFNGILANEPDTRNTVKYFGQVSYPAQIRQHEPNLFRTITSPTDLGAIISPQGVSMGMSATNYIPIKSKMPSSSQENIDENPYFLDENLKMIAFHSVSALSNQNLSAGTSKITSEPEVSRNNCGKTQVVVPPLVSEMRKNGFDFANVPNASEVVTGTLLSANLTFIDNERIPSVAGSRADKKLNHSDTNKWRNIHVPTASQGWYCHGKDTDIPCHFSPDLQPRRQFFLRLGGNENISQSSEAGNCYQELPSGCFPSKFSCTSNSNCLTGKPDQLGKTSLGEFREQKGNTVDLVAPFSSPKLGKNCRFADKDDSFFQNKNIVQNMKKAECNSFEWRDVPRKVVTDATVAATKCSAKSAHALKEQETSEISSGCSAPAVTQASNANYKDSSTVDGVDEDLLVGDEGSGIERCWSSDDESERSAEFCGFASKINLVDRRPSKACSSKLSHGLIDELRFRDSLKIRKMQNWTNTRFPIQASDNLLQKYDMDSNKGKRTTVKWNRSYSSVSASTSAVPAALNGSSESGGDAGHCSCTVKNMQMLPRGDQQSFSDCPCSLGQNLKRKRSAFSSFDAVSKKRDLCRINHIEVEKTDLETSLTAKRDSFKASEFMGRKKSRFVNATEGVEPDDMHDSTCIISEIAAKVTAVDCNTASSKMVNVCHRRRRPVVCGKYGIISNANSLKPAKIVSLRTVLKGARRFSSAESRKMDFVPIQASKKANSSAKKEMKKDVRNVDSAVLHSQHSVEGIETVCSLGRKDSYDLSHIMKKRRHDGSRSHAIPDSVLSTQLRRKYKEVRIRSIYELTVKENDSSRVKSPVMKDGTSLLQTKSRYMPKLAENAGDDKMSTDGTYIDNKSSKEENCQNSLDVFCCVCGSSDTDENNTVLECNHCFIKVHQACYGVSKVPKARWYCRPCKTSSKNTVCVLCGYGGGAMTQALRSSNIVKSLLKAWNSVAESNSENPRYAKSLESSFKMLSSTKSVGDSDPFLIIRPAHMESTSVALWNTDLSEHVDTVDIPSSTPAAPVLFNSITAGVLDSTVKQWVHMVCGLWTPGTRCPNVHTMSAFDVSGVCLPKQDVVCSICQRSGGSCIHCRVADCDVQFHPWCAHQKGLLQSEVEGAENESVGFYGRCMVHAMYRQFDSDGYQSSQTDHGERESTCTRTEGYKGRKRDGFHHNLPQHSDGSSGCLVPQEQLNAWIHINGQKSCTRGPLKPPTSAIEYDCRKEYARYKQSRGWKHLVVYKSRIHGLGLYTSQFISRGGMVVEYVGEIVGLHVADKRETEYQAGKKLQYKSACYFFRIDKELIIDATRKGGIARFVNHSCLPNCVAKVISVRNEKKVVFFAERDIYPGEEVTYDYHFNHEDEGKKIPCYCNSKNCRRYLN</sequence>
<evidence type="ECO:0000256" key="13">
    <source>
        <dbReference type="PROSITE-ProRule" id="PRU00146"/>
    </source>
</evidence>
<dbReference type="GO" id="GO:0006325">
    <property type="term" value="P:chromatin organization"/>
    <property type="evidence" value="ECO:0007669"/>
    <property type="project" value="UniProtKB-KW"/>
</dbReference>
<keyword evidence="5" id="KW-0479">Metal-binding</keyword>
<dbReference type="InterPro" id="IPR019786">
    <property type="entry name" value="Zinc_finger_PHD-type_CS"/>
</dbReference>
<dbReference type="Pfam" id="PF13832">
    <property type="entry name" value="zf-HC5HC2H_2"/>
    <property type="match status" value="1"/>
</dbReference>
<keyword evidence="7 13" id="KW-0863">Zinc-finger</keyword>
<evidence type="ECO:0000256" key="6">
    <source>
        <dbReference type="ARBA" id="ARBA00022737"/>
    </source>
</evidence>
<dbReference type="SUPFAM" id="SSF57903">
    <property type="entry name" value="FYVE/PHD zinc finger"/>
    <property type="match status" value="1"/>
</dbReference>
<dbReference type="InterPro" id="IPR032308">
    <property type="entry name" value="TDBD"/>
</dbReference>
<evidence type="ECO:0000256" key="11">
    <source>
        <dbReference type="ARBA" id="ARBA00023163"/>
    </source>
</evidence>
<dbReference type="GO" id="GO:0008270">
    <property type="term" value="F:zinc ion binding"/>
    <property type="evidence" value="ECO:0007669"/>
    <property type="project" value="UniProtKB-KW"/>
</dbReference>
<comment type="subcellular location">
    <subcellularLocation>
        <location evidence="1">Nucleus</location>
    </subcellularLocation>
</comment>
<dbReference type="InterPro" id="IPR046341">
    <property type="entry name" value="SET_dom_sf"/>
</dbReference>
<dbReference type="PROSITE" id="PS50016">
    <property type="entry name" value="ZF_PHD_2"/>
    <property type="match status" value="1"/>
</dbReference>
<evidence type="ECO:0000256" key="2">
    <source>
        <dbReference type="ARBA" id="ARBA00022603"/>
    </source>
</evidence>
<reference evidence="19 20" key="1">
    <citation type="submission" date="2024-11" db="EMBL/GenBank/DDBJ databases">
        <title>A near-complete genome assembly of Cinchona calisaya.</title>
        <authorList>
            <person name="Lian D.C."/>
            <person name="Zhao X.W."/>
            <person name="Wei L."/>
        </authorList>
    </citation>
    <scope>NUCLEOTIDE SEQUENCE [LARGE SCALE GENOMIC DNA]</scope>
    <source>
        <tissue evidence="19">Nenye</tissue>
    </source>
</reference>
<keyword evidence="4" id="KW-0949">S-adenosyl-L-methionine</keyword>
<feature type="compositionally biased region" description="Polar residues" evidence="14">
    <location>
        <begin position="34"/>
        <end position="45"/>
    </location>
</feature>
<evidence type="ECO:0000256" key="14">
    <source>
        <dbReference type="SAM" id="MobiDB-lite"/>
    </source>
</evidence>
<keyword evidence="10" id="KW-0805">Transcription regulation</keyword>
<keyword evidence="2" id="KW-0489">Methyltransferase</keyword>
<dbReference type="Pfam" id="PF13831">
    <property type="entry name" value="PHD_2"/>
    <property type="match status" value="1"/>
</dbReference>
<dbReference type="GO" id="GO:0032259">
    <property type="term" value="P:methylation"/>
    <property type="evidence" value="ECO:0007669"/>
    <property type="project" value="UniProtKB-KW"/>
</dbReference>
<dbReference type="InterPro" id="IPR013083">
    <property type="entry name" value="Znf_RING/FYVE/PHD"/>
</dbReference>
<dbReference type="EMBL" id="JBJUIK010000017">
    <property type="protein sequence ID" value="KAL3497318.1"/>
    <property type="molecule type" value="Genomic_DNA"/>
</dbReference>
<dbReference type="InterPro" id="IPR019787">
    <property type="entry name" value="Znf_PHD-finger"/>
</dbReference>
<dbReference type="Proteomes" id="UP001630127">
    <property type="component" value="Unassembled WGS sequence"/>
</dbReference>
<feature type="region of interest" description="Disordered" evidence="14">
    <location>
        <begin position="21"/>
        <end position="54"/>
    </location>
</feature>
<dbReference type="PROSITE" id="PS01359">
    <property type="entry name" value="ZF_PHD_1"/>
    <property type="match status" value="1"/>
</dbReference>
<dbReference type="SMART" id="SM00508">
    <property type="entry name" value="PostSET"/>
    <property type="match status" value="1"/>
</dbReference>
<keyword evidence="11" id="KW-0804">Transcription</keyword>
<dbReference type="GO" id="GO:0005634">
    <property type="term" value="C:nucleus"/>
    <property type="evidence" value="ECO:0007669"/>
    <property type="project" value="UniProtKB-SubCell"/>
</dbReference>
<dbReference type="FunFam" id="2.170.270.10:FF:000086">
    <property type="entry name" value="Histone-lysine N-methyltransferase"/>
    <property type="match status" value="1"/>
</dbReference>
<evidence type="ECO:0000259" key="15">
    <source>
        <dbReference type="PROSITE" id="PS50016"/>
    </source>
</evidence>
<evidence type="ECO:0000259" key="16">
    <source>
        <dbReference type="PROSITE" id="PS50280"/>
    </source>
</evidence>
<evidence type="ECO:0000259" key="18">
    <source>
        <dbReference type="PROSITE" id="PS51805"/>
    </source>
</evidence>
<dbReference type="PANTHER" id="PTHR45838:SF4">
    <property type="entry name" value="HISTONE-LYSINE N-METHYLTRANSFERASE TRITHORAX"/>
    <property type="match status" value="1"/>
</dbReference>
<feature type="domain" description="PHD-type" evidence="15">
    <location>
        <begin position="1592"/>
        <end position="1642"/>
    </location>
</feature>
<evidence type="ECO:0000256" key="12">
    <source>
        <dbReference type="ARBA" id="ARBA00023242"/>
    </source>
</evidence>
<keyword evidence="3" id="KW-0808">Transferase</keyword>
<evidence type="ECO:0000313" key="20">
    <source>
        <dbReference type="Proteomes" id="UP001630127"/>
    </source>
</evidence>
<dbReference type="InterPro" id="IPR034732">
    <property type="entry name" value="EPHD"/>
</dbReference>
<dbReference type="SUPFAM" id="SSF82199">
    <property type="entry name" value="SET domain"/>
    <property type="match status" value="1"/>
</dbReference>
<dbReference type="CDD" id="cd15571">
    <property type="entry name" value="ePHD"/>
    <property type="match status" value="1"/>
</dbReference>
<evidence type="ECO:0000256" key="1">
    <source>
        <dbReference type="ARBA" id="ARBA00004123"/>
    </source>
</evidence>
<dbReference type="InterPro" id="IPR001214">
    <property type="entry name" value="SET_dom"/>
</dbReference>
<dbReference type="PROSITE" id="PS50868">
    <property type="entry name" value="POST_SET"/>
    <property type="match status" value="1"/>
</dbReference>
<keyword evidence="20" id="KW-1185">Reference proteome</keyword>
<dbReference type="Gene3D" id="3.30.40.10">
    <property type="entry name" value="Zinc/RING finger domain, C3HC4 (zinc finger)"/>
    <property type="match status" value="2"/>
</dbReference>
<dbReference type="InterPro" id="IPR011011">
    <property type="entry name" value="Znf_FYVE_PHD"/>
</dbReference>
<keyword evidence="9" id="KW-0156">Chromatin regulator</keyword>
<dbReference type="PANTHER" id="PTHR45838">
    <property type="entry name" value="HISTONE-LYSINE-N-METHYLTRANSFERASE 2 KMT2 FAMILY MEMBER"/>
    <property type="match status" value="1"/>
</dbReference>
<organism evidence="19 20">
    <name type="scientific">Cinchona calisaya</name>
    <dbReference type="NCBI Taxonomy" id="153742"/>
    <lineage>
        <taxon>Eukaryota</taxon>
        <taxon>Viridiplantae</taxon>
        <taxon>Streptophyta</taxon>
        <taxon>Embryophyta</taxon>
        <taxon>Tracheophyta</taxon>
        <taxon>Spermatophyta</taxon>
        <taxon>Magnoliopsida</taxon>
        <taxon>eudicotyledons</taxon>
        <taxon>Gunneridae</taxon>
        <taxon>Pentapetalae</taxon>
        <taxon>asterids</taxon>
        <taxon>lamiids</taxon>
        <taxon>Gentianales</taxon>
        <taxon>Rubiaceae</taxon>
        <taxon>Cinchonoideae</taxon>
        <taxon>Cinchoneae</taxon>
        <taxon>Cinchona</taxon>
    </lineage>
</organism>
<dbReference type="PROSITE" id="PS50280">
    <property type="entry name" value="SET"/>
    <property type="match status" value="1"/>
</dbReference>
<protein>
    <recommendedName>
        <fullName evidence="21">Histone-lysine N-methyltransferase</fullName>
    </recommendedName>
</protein>
<evidence type="ECO:0000259" key="17">
    <source>
        <dbReference type="PROSITE" id="PS50868"/>
    </source>
</evidence>
<keyword evidence="6" id="KW-0677">Repeat</keyword>
<evidence type="ECO:0000313" key="19">
    <source>
        <dbReference type="EMBL" id="KAL3497318.1"/>
    </source>
</evidence>
<gene>
    <name evidence="19" type="ORF">ACH5RR_040050</name>
</gene>
<keyword evidence="8" id="KW-0862">Zinc</keyword>
<evidence type="ECO:0008006" key="21">
    <source>
        <dbReference type="Google" id="ProtNLM"/>
    </source>
</evidence>
<dbReference type="SMART" id="SM00249">
    <property type="entry name" value="PHD"/>
    <property type="match status" value="2"/>
</dbReference>
<evidence type="ECO:0000256" key="7">
    <source>
        <dbReference type="ARBA" id="ARBA00022771"/>
    </source>
</evidence>
<dbReference type="InterPro" id="IPR001965">
    <property type="entry name" value="Znf_PHD"/>
</dbReference>
<dbReference type="CDD" id="cd15492">
    <property type="entry name" value="PHD_BRPF_JADE_like"/>
    <property type="match status" value="1"/>
</dbReference>
<dbReference type="GO" id="GO:0008168">
    <property type="term" value="F:methyltransferase activity"/>
    <property type="evidence" value="ECO:0007669"/>
    <property type="project" value="UniProtKB-KW"/>
</dbReference>
<evidence type="ECO:0000256" key="8">
    <source>
        <dbReference type="ARBA" id="ARBA00022833"/>
    </source>
</evidence>
<evidence type="ECO:0000256" key="4">
    <source>
        <dbReference type="ARBA" id="ARBA00022691"/>
    </source>
</evidence>
<proteinExistence type="predicted"/>
<feature type="compositionally biased region" description="Low complexity" evidence="14">
    <location>
        <begin position="21"/>
        <end position="33"/>
    </location>
</feature>
<feature type="domain" description="PHD-type" evidence="18">
    <location>
        <begin position="1744"/>
        <end position="1858"/>
    </location>
</feature>
<accession>A0ABD2XS40</accession>
<dbReference type="Gene3D" id="2.170.270.10">
    <property type="entry name" value="SET domain"/>
    <property type="match status" value="1"/>
</dbReference>
<dbReference type="InterPro" id="IPR003616">
    <property type="entry name" value="Post-SET_dom"/>
</dbReference>
<dbReference type="CDD" id="cd10518">
    <property type="entry name" value="SET_SETD1-like"/>
    <property type="match status" value="1"/>
</dbReference>
<dbReference type="PROSITE" id="PS51805">
    <property type="entry name" value="EPHD"/>
    <property type="match status" value="1"/>
</dbReference>
<feature type="domain" description="SET" evidence="16">
    <location>
        <begin position="1959"/>
        <end position="2080"/>
    </location>
</feature>
<feature type="domain" description="Post-SET" evidence="17">
    <location>
        <begin position="2088"/>
        <end position="2104"/>
    </location>
</feature>
<evidence type="ECO:0000256" key="5">
    <source>
        <dbReference type="ARBA" id="ARBA00022723"/>
    </source>
</evidence>
<evidence type="ECO:0000256" key="9">
    <source>
        <dbReference type="ARBA" id="ARBA00022853"/>
    </source>
</evidence>